<dbReference type="GO" id="GO:0006313">
    <property type="term" value="P:DNA transposition"/>
    <property type="evidence" value="ECO:0007669"/>
    <property type="project" value="UniProtKB-UniRule"/>
</dbReference>
<dbReference type="GO" id="GO:0003677">
    <property type="term" value="F:DNA binding"/>
    <property type="evidence" value="ECO:0007669"/>
    <property type="project" value="UniProtKB-UniRule"/>
</dbReference>
<evidence type="ECO:0000256" key="2">
    <source>
        <dbReference type="ARBA" id="ARBA00010961"/>
    </source>
</evidence>
<dbReference type="GO" id="GO:0004803">
    <property type="term" value="F:transposase activity"/>
    <property type="evidence" value="ECO:0007669"/>
    <property type="project" value="UniProtKB-UniRule"/>
</dbReference>
<evidence type="ECO:0000256" key="6">
    <source>
        <dbReference type="RuleBase" id="RU365089"/>
    </source>
</evidence>
<evidence type="ECO:0000256" key="1">
    <source>
        <dbReference type="ARBA" id="ARBA00002190"/>
    </source>
</evidence>
<protein>
    <recommendedName>
        <fullName evidence="6">Mutator family transposase</fullName>
    </recommendedName>
</protein>
<evidence type="ECO:0000313" key="8">
    <source>
        <dbReference type="Proteomes" id="UP000222564"/>
    </source>
</evidence>
<dbReference type="Pfam" id="PF00872">
    <property type="entry name" value="Transposase_mut"/>
    <property type="match status" value="1"/>
</dbReference>
<dbReference type="InterPro" id="IPR001207">
    <property type="entry name" value="Transposase_mutator"/>
</dbReference>
<dbReference type="PANTHER" id="PTHR33217">
    <property type="entry name" value="TRANSPOSASE FOR INSERTION SEQUENCE ELEMENT IS1081"/>
    <property type="match status" value="1"/>
</dbReference>
<dbReference type="AlphaFoldDB" id="A0A2C6M5Z8"/>
<evidence type="ECO:0000256" key="4">
    <source>
        <dbReference type="ARBA" id="ARBA00023125"/>
    </source>
</evidence>
<evidence type="ECO:0000313" key="7">
    <source>
        <dbReference type="EMBL" id="PHJ37657.1"/>
    </source>
</evidence>
<comment type="caution">
    <text evidence="7">The sequence shown here is derived from an EMBL/GenBank/DDBJ whole genome shotgun (WGS) entry which is preliminary data.</text>
</comment>
<name>A0A2C6M5Z8_9FIRM</name>
<evidence type="ECO:0000256" key="3">
    <source>
        <dbReference type="ARBA" id="ARBA00022578"/>
    </source>
</evidence>
<organism evidence="7 8">
    <name type="scientific">Desulforamulus profundi</name>
    <dbReference type="NCBI Taxonomy" id="1383067"/>
    <lineage>
        <taxon>Bacteria</taxon>
        <taxon>Bacillati</taxon>
        <taxon>Bacillota</taxon>
        <taxon>Clostridia</taxon>
        <taxon>Eubacteriales</taxon>
        <taxon>Peptococcaceae</taxon>
        <taxon>Desulforamulus</taxon>
    </lineage>
</organism>
<dbReference type="PANTHER" id="PTHR33217:SF8">
    <property type="entry name" value="MUTATOR FAMILY TRANSPOSASE"/>
    <property type="match status" value="1"/>
</dbReference>
<comment type="similarity">
    <text evidence="2 6">Belongs to the transposase mutator family.</text>
</comment>
<keyword evidence="6" id="KW-0814">Transposable element</keyword>
<sequence length="88" mass="10386">MLHGSRLRRAALFVYSWRGRSKTEIQLCVIHQIRNSLKYVPYKEQKELMADLKKIYQALTIEEAELAFTHIQRKVGQKAPHNYQVMGK</sequence>
<keyword evidence="3 6" id="KW-0815">Transposition</keyword>
<evidence type="ECO:0000256" key="5">
    <source>
        <dbReference type="ARBA" id="ARBA00023172"/>
    </source>
</evidence>
<dbReference type="EMBL" id="AWQQ01000088">
    <property type="protein sequence ID" value="PHJ37657.1"/>
    <property type="molecule type" value="Genomic_DNA"/>
</dbReference>
<keyword evidence="8" id="KW-1185">Reference proteome</keyword>
<gene>
    <name evidence="7" type="ORF">P378_15540</name>
</gene>
<keyword evidence="5 6" id="KW-0233">DNA recombination</keyword>
<accession>A0A2C6M5Z8</accession>
<comment type="function">
    <text evidence="1 6">Required for the transposition of the insertion element.</text>
</comment>
<proteinExistence type="inferred from homology"/>
<dbReference type="Proteomes" id="UP000222564">
    <property type="component" value="Unassembled WGS sequence"/>
</dbReference>
<keyword evidence="4 6" id="KW-0238">DNA-binding</keyword>
<reference evidence="7 8" key="1">
    <citation type="submission" date="2013-09" db="EMBL/GenBank/DDBJ databases">
        <title>Biodegradation of hydrocarbons in the deep terrestrial subsurface : characterization of a microbial consortium composed of two Desulfotomaculum species originating from a deep geological formation.</title>
        <authorList>
            <person name="Aullo T."/>
            <person name="Berlendis S."/>
            <person name="Lascourreges J.-F."/>
            <person name="Dessort D."/>
            <person name="Saint-Laurent S."/>
            <person name="Schraauwers B."/>
            <person name="Mas J."/>
            <person name="Magot M."/>
            <person name="Ranchou-Peyruse A."/>
        </authorList>
    </citation>
    <scope>NUCLEOTIDE SEQUENCE [LARGE SCALE GENOMIC DNA]</scope>
    <source>
        <strain evidence="7 8">Bs107</strain>
    </source>
</reference>